<dbReference type="InterPro" id="IPR036514">
    <property type="entry name" value="SGNH_hydro_sf"/>
</dbReference>
<dbReference type="PANTHER" id="PTHR30383">
    <property type="entry name" value="THIOESTERASE 1/PROTEASE 1/LYSOPHOSPHOLIPASE L1"/>
    <property type="match status" value="1"/>
</dbReference>
<dbReference type="Gene3D" id="3.40.50.1110">
    <property type="entry name" value="SGNH hydrolase"/>
    <property type="match status" value="1"/>
</dbReference>
<keyword evidence="4" id="KW-0378">Hydrolase</keyword>
<evidence type="ECO:0000259" key="3">
    <source>
        <dbReference type="Pfam" id="PF13472"/>
    </source>
</evidence>
<feature type="region of interest" description="Disordered" evidence="1">
    <location>
        <begin position="318"/>
        <end position="372"/>
    </location>
</feature>
<feature type="domain" description="SGNH hydrolase-type esterase" evidence="3">
    <location>
        <begin position="71"/>
        <end position="246"/>
    </location>
</feature>
<sequence>MVLRAAQARRIAAATAFGGGGLTLLGATTVGLLYLQARMAVKAVGFTEWKAPRVNGVYGRGPGEPLTFAMMGDSTAVGFAVAEAAHTPGSMLASGIAAVADRPVRLRRVARIGATSAQLGAQVEKLRGRRPDVAVIFIGANDVIHRLRPADSVRHLREAVRELVAGGTAVVVGTCPDLGTIQPIGQPLRYIAQRASRQLAAAQTIAVVEEGGRTVSLGNLLAPDFLARPDEMFGPDRFHPSAEGYAYAAAAVLPSACSALGLLPPVAEGPEADAGEGVLPVHRAAAEAAEEGGSEVSRARVGTPERGVRGRWAALIRRPWSSQPAQQDGAEQPARQAPKQERSEGDTNPGAGSGADAPGNATPEVSESSARG</sequence>
<gene>
    <name evidence="4" type="ORF">EKD16_20145</name>
</gene>
<dbReference type="AlphaFoldDB" id="A0A4V0ZK54"/>
<dbReference type="GO" id="GO:0004622">
    <property type="term" value="F:phosphatidylcholine lysophospholipase activity"/>
    <property type="evidence" value="ECO:0007669"/>
    <property type="project" value="TreeGrafter"/>
</dbReference>
<dbReference type="Pfam" id="PF13472">
    <property type="entry name" value="Lipase_GDSL_2"/>
    <property type="match status" value="1"/>
</dbReference>
<proteinExistence type="predicted"/>
<dbReference type="KEGG" id="strr:EKD16_20145"/>
<feature type="transmembrane region" description="Helical" evidence="2">
    <location>
        <begin position="12"/>
        <end position="35"/>
    </location>
</feature>
<dbReference type="PANTHER" id="PTHR30383:SF5">
    <property type="entry name" value="SGNH HYDROLASE-TYPE ESTERASE DOMAIN-CONTAINING PROTEIN"/>
    <property type="match status" value="1"/>
</dbReference>
<organism evidence="4 5">
    <name type="scientific">Streptomonospora litoralis</name>
    <dbReference type="NCBI Taxonomy" id="2498135"/>
    <lineage>
        <taxon>Bacteria</taxon>
        <taxon>Bacillati</taxon>
        <taxon>Actinomycetota</taxon>
        <taxon>Actinomycetes</taxon>
        <taxon>Streptosporangiales</taxon>
        <taxon>Nocardiopsidaceae</taxon>
        <taxon>Streptomonospora</taxon>
    </lineage>
</organism>
<evidence type="ECO:0000256" key="2">
    <source>
        <dbReference type="SAM" id="Phobius"/>
    </source>
</evidence>
<dbReference type="Proteomes" id="UP000292235">
    <property type="component" value="Chromosome"/>
</dbReference>
<evidence type="ECO:0000256" key="1">
    <source>
        <dbReference type="SAM" id="MobiDB-lite"/>
    </source>
</evidence>
<dbReference type="SUPFAM" id="SSF52266">
    <property type="entry name" value="SGNH hydrolase"/>
    <property type="match status" value="1"/>
</dbReference>
<keyword evidence="5" id="KW-1185">Reference proteome</keyword>
<keyword evidence="2" id="KW-0812">Transmembrane</keyword>
<accession>A0A4V0ZK54</accession>
<feature type="compositionally biased region" description="Polar residues" evidence="1">
    <location>
        <begin position="363"/>
        <end position="372"/>
    </location>
</feature>
<dbReference type="OrthoDB" id="9804395at2"/>
<dbReference type="InterPro" id="IPR051532">
    <property type="entry name" value="Ester_Hydrolysis_Enzymes"/>
</dbReference>
<evidence type="ECO:0000313" key="4">
    <source>
        <dbReference type="EMBL" id="QBI55792.1"/>
    </source>
</evidence>
<keyword evidence="2" id="KW-1133">Transmembrane helix</keyword>
<reference evidence="4 5" key="1">
    <citation type="submission" date="2019-02" db="EMBL/GenBank/DDBJ databases">
        <authorList>
            <person name="Khodamoradi S."/>
            <person name="Hahnke R.L."/>
            <person name="Kaempfer P."/>
            <person name="Schumann P."/>
            <person name="Rohde M."/>
            <person name="Steinert M."/>
            <person name="Luzhetskyy A."/>
            <person name="Wink J."/>
            <person name="Ruckert C."/>
        </authorList>
    </citation>
    <scope>NUCLEOTIDE SEQUENCE [LARGE SCALE GENOMIC DNA]</scope>
    <source>
        <strain evidence="4 5">M2</strain>
    </source>
</reference>
<protein>
    <submittedName>
        <fullName evidence="4">GDSL-like Lipase/Acylhydrolase</fullName>
    </submittedName>
</protein>
<evidence type="ECO:0000313" key="5">
    <source>
        <dbReference type="Proteomes" id="UP000292235"/>
    </source>
</evidence>
<name>A0A4V0ZK54_9ACTN</name>
<feature type="region of interest" description="Disordered" evidence="1">
    <location>
        <begin position="286"/>
        <end position="305"/>
    </location>
</feature>
<dbReference type="InterPro" id="IPR013830">
    <property type="entry name" value="SGNH_hydro"/>
</dbReference>
<keyword evidence="2" id="KW-0472">Membrane</keyword>
<dbReference type="CDD" id="cd01836">
    <property type="entry name" value="FeeA_FeeB_like"/>
    <property type="match status" value="1"/>
</dbReference>
<dbReference type="EMBL" id="CP036455">
    <property type="protein sequence ID" value="QBI55792.1"/>
    <property type="molecule type" value="Genomic_DNA"/>
</dbReference>